<feature type="domain" description="Ketoreductase" evidence="6">
    <location>
        <begin position="622"/>
        <end position="802"/>
    </location>
</feature>
<dbReference type="InterPro" id="IPR036291">
    <property type="entry name" value="NAD(P)-bd_dom_sf"/>
</dbReference>
<protein>
    <submittedName>
        <fullName evidence="8">Short chain dehydrogenase family protein</fullName>
    </submittedName>
</protein>
<evidence type="ECO:0000313" key="9">
    <source>
        <dbReference type="Proteomes" id="UP000020825"/>
    </source>
</evidence>
<dbReference type="CDD" id="cd08955">
    <property type="entry name" value="KR_2_FAS_SDR_x"/>
    <property type="match status" value="1"/>
</dbReference>
<dbReference type="InterPro" id="IPR057326">
    <property type="entry name" value="KR_dom"/>
</dbReference>
<dbReference type="PATRIC" id="fig|1299331.3.peg.1470"/>
<evidence type="ECO:0000259" key="7">
    <source>
        <dbReference type="SMART" id="SM00827"/>
    </source>
</evidence>
<dbReference type="GO" id="GO:0004312">
    <property type="term" value="F:fatty acid synthase activity"/>
    <property type="evidence" value="ECO:0007669"/>
    <property type="project" value="TreeGrafter"/>
</dbReference>
<name>X8CSE8_MYCIT</name>
<evidence type="ECO:0000313" key="8">
    <source>
        <dbReference type="EMBL" id="EUA58373.1"/>
    </source>
</evidence>
<dbReference type="PANTHER" id="PTHR43775:SF37">
    <property type="entry name" value="SI:DKEY-61P9.11"/>
    <property type="match status" value="1"/>
</dbReference>
<dbReference type="GO" id="GO:0005737">
    <property type="term" value="C:cytoplasm"/>
    <property type="evidence" value="ECO:0007669"/>
    <property type="project" value="TreeGrafter"/>
</dbReference>
<gene>
    <name evidence="8" type="ORF">I550_1516</name>
</gene>
<organism evidence="8 9">
    <name type="scientific">Mycobacterium intracellulare 1956</name>
    <dbReference type="NCBI Taxonomy" id="1299331"/>
    <lineage>
        <taxon>Bacteria</taxon>
        <taxon>Bacillati</taxon>
        <taxon>Actinomycetota</taxon>
        <taxon>Actinomycetes</taxon>
        <taxon>Mycobacteriales</taxon>
        <taxon>Mycobacteriaceae</taxon>
        <taxon>Mycobacterium</taxon>
        <taxon>Mycobacterium avium complex (MAC)</taxon>
    </lineage>
</organism>
<reference evidence="8 9" key="1">
    <citation type="submission" date="2013-12" db="EMBL/GenBank/DDBJ databases">
        <authorList>
            <person name="Zelazny A."/>
            <person name="Olivier K."/>
            <person name="Holland S."/>
            <person name="Lenaerts A."/>
            <person name="Ordway D."/>
            <person name="DeGroote M.A."/>
            <person name="Parker T."/>
            <person name="Sizemore C."/>
            <person name="Tallon L.J."/>
            <person name="Sadzewicz L.K."/>
            <person name="Sengamalay N."/>
            <person name="Fraser C.M."/>
            <person name="Hine E."/>
            <person name="Shefchek K.A."/>
            <person name="Das S.P."/>
            <person name="Tettelin H."/>
        </authorList>
    </citation>
    <scope>NUCLEOTIDE SEQUENCE [LARGE SCALE GENOMIC DNA]</scope>
    <source>
        <strain evidence="8 9">1956</strain>
    </source>
</reference>
<dbReference type="EMBL" id="JAOG01000001">
    <property type="protein sequence ID" value="EUA58373.1"/>
    <property type="molecule type" value="Genomic_DNA"/>
</dbReference>
<dbReference type="InterPro" id="IPR016036">
    <property type="entry name" value="Malonyl_transacylase_ACP-bd"/>
</dbReference>
<evidence type="ECO:0000256" key="3">
    <source>
        <dbReference type="ARBA" id="ARBA00022679"/>
    </source>
</evidence>
<dbReference type="InterPro" id="IPR016035">
    <property type="entry name" value="Acyl_Trfase/lysoPLipase"/>
</dbReference>
<dbReference type="SUPFAM" id="SSF52151">
    <property type="entry name" value="FabD/lysophospholipase-like"/>
    <property type="match status" value="1"/>
</dbReference>
<keyword evidence="3" id="KW-0808">Transferase</keyword>
<evidence type="ECO:0000256" key="2">
    <source>
        <dbReference type="ARBA" id="ARBA00022553"/>
    </source>
</evidence>
<dbReference type="InterPro" id="IPR050091">
    <property type="entry name" value="PKS_NRPS_Biosynth_Enz"/>
</dbReference>
<dbReference type="GO" id="GO:0006633">
    <property type="term" value="P:fatty acid biosynthetic process"/>
    <property type="evidence" value="ECO:0007669"/>
    <property type="project" value="TreeGrafter"/>
</dbReference>
<dbReference type="Gene3D" id="3.40.366.10">
    <property type="entry name" value="Malonyl-Coenzyme A Acyl Carrier Protein, domain 2"/>
    <property type="match status" value="1"/>
</dbReference>
<evidence type="ECO:0000256" key="4">
    <source>
        <dbReference type="ARBA" id="ARBA00022857"/>
    </source>
</evidence>
<dbReference type="InterPro" id="IPR014043">
    <property type="entry name" value="Acyl_transferase_dom"/>
</dbReference>
<proteinExistence type="predicted"/>
<accession>X8CSE8</accession>
<dbReference type="SMART" id="SM00822">
    <property type="entry name" value="PKS_KR"/>
    <property type="match status" value="1"/>
</dbReference>
<keyword evidence="4" id="KW-0521">NADP</keyword>
<dbReference type="GO" id="GO:0005886">
    <property type="term" value="C:plasma membrane"/>
    <property type="evidence" value="ECO:0007669"/>
    <property type="project" value="TreeGrafter"/>
</dbReference>
<keyword evidence="2" id="KW-0597">Phosphoprotein</keyword>
<keyword evidence="5" id="KW-0511">Multifunctional enzyme</keyword>
<keyword evidence="1" id="KW-0596">Phosphopantetheine</keyword>
<dbReference type="SUPFAM" id="SSF55048">
    <property type="entry name" value="Probable ACP-binding domain of malonyl-CoA ACP transacylase"/>
    <property type="match status" value="1"/>
</dbReference>
<dbReference type="PANTHER" id="PTHR43775">
    <property type="entry name" value="FATTY ACID SYNTHASE"/>
    <property type="match status" value="1"/>
</dbReference>
<comment type="caution">
    <text evidence="8">The sequence shown here is derived from an EMBL/GenBank/DDBJ whole genome shotgun (WGS) entry which is preliminary data.</text>
</comment>
<dbReference type="Gene3D" id="3.30.70.3290">
    <property type="match status" value="1"/>
</dbReference>
<evidence type="ECO:0000256" key="1">
    <source>
        <dbReference type="ARBA" id="ARBA00022450"/>
    </source>
</evidence>
<dbReference type="Proteomes" id="UP000020825">
    <property type="component" value="Unassembled WGS sequence"/>
</dbReference>
<dbReference type="InterPro" id="IPR013968">
    <property type="entry name" value="PKS_KR"/>
</dbReference>
<dbReference type="Gene3D" id="3.40.50.720">
    <property type="entry name" value="NAD(P)-binding Rossmann-like Domain"/>
    <property type="match status" value="1"/>
</dbReference>
<dbReference type="SUPFAM" id="SSF51735">
    <property type="entry name" value="NAD(P)-binding Rossmann-fold domains"/>
    <property type="match status" value="2"/>
</dbReference>
<evidence type="ECO:0000259" key="6">
    <source>
        <dbReference type="SMART" id="SM00822"/>
    </source>
</evidence>
<dbReference type="InterPro" id="IPR001227">
    <property type="entry name" value="Ac_transferase_dom_sf"/>
</dbReference>
<dbReference type="AlphaFoldDB" id="X8CSE8"/>
<dbReference type="SMART" id="SM00827">
    <property type="entry name" value="PKS_AT"/>
    <property type="match status" value="1"/>
</dbReference>
<feature type="domain" description="Malonyl-CoA:ACP transacylase (MAT)" evidence="7">
    <location>
        <begin position="1"/>
        <end position="279"/>
    </location>
</feature>
<evidence type="ECO:0000256" key="5">
    <source>
        <dbReference type="ARBA" id="ARBA00023268"/>
    </source>
</evidence>
<sequence>MFAETLNRCAAAVADILEKPLLDVVFDVDSPDSEATLQQTSYAQPALFAVELGLARLWQSWGFEPDVVLGHSVGQYSAACVAGVLSLEDGALLMAERGRLFGSLPSGGRMVAVFTAAERVERLTDESPSLSVAAYNGANTVLSGPAADLERAVAALSADGVRCDWLDTSHAFHSALLDPILDEFEAYAGGFDFAAPQRILIDNRTGTALGRSVKLDGAYWRRHARQPVQFAKSVRTLAEMNCKLLLEIGPRPVLTAAALGAWPDPATAPRVITSLRRNTADHRQITEAVADAYVLGHLPDFAALRRPHARKLDLPTYPFERRQYWFRDARERPEQPRDTGGPRTEAVRLLEDGRIEELAALLGGASDDQHTLQVLTKLAAQHNQQRTTRSIADDRYEIRWDRSTSPLSGADVDQAGSWIVVSDDADAVPPLVDLLAARNEPHQVVGLPASDADEERLAETLRAAATEDATLRIVHVAALEAGATPSMRSLLRMQHRILGGTRRVFRAAVAAELRGPIWIVTRGAQRVADTDTVAPHQSCLWGFGRAASLELPHVWGGLADLSEGGDNAADEWSALVDRIAAPHGSAVREDQLALRDRAVYTPRLARRSAPPSGTPLHLRGDATYLVTGGLGAIGLEIAGHLAANGARHLVLTSRRDPSDATQQRINALGEQHGCQIRVVAADVADAHDVARLLASVQAELPPLAGIVHAAGEIGTTPLSALQDAEIDRVFAGKVWGAWHLSEAAADLDLDFFISTSSIASVWGGFGQTAYGAANAFLDALAWRLRGQGIFAVSVNFGPWSAGMADAESRARLDQRGVRTLSPADALAGLADAVAAAAGRASCRVWWPASTGPASCRSISRRAGGRSWRSWNARCPG</sequence>
<dbReference type="GO" id="GO:0071770">
    <property type="term" value="P:DIM/DIP cell wall layer assembly"/>
    <property type="evidence" value="ECO:0007669"/>
    <property type="project" value="TreeGrafter"/>
</dbReference>
<dbReference type="Pfam" id="PF00698">
    <property type="entry name" value="Acyl_transf_1"/>
    <property type="match status" value="1"/>
</dbReference>
<dbReference type="Pfam" id="PF08659">
    <property type="entry name" value="KR"/>
    <property type="match status" value="1"/>
</dbReference>